<evidence type="ECO:0000313" key="2">
    <source>
        <dbReference type="Proteomes" id="UP001160334"/>
    </source>
</evidence>
<name>A0ABT6MAS2_9NOCA</name>
<organism evidence="1 2">
    <name type="scientific">Prescottella agglutinans</name>
    <dbReference type="NCBI Taxonomy" id="1644129"/>
    <lineage>
        <taxon>Bacteria</taxon>
        <taxon>Bacillati</taxon>
        <taxon>Actinomycetota</taxon>
        <taxon>Actinomycetes</taxon>
        <taxon>Mycobacteriales</taxon>
        <taxon>Nocardiaceae</taxon>
        <taxon>Prescottella</taxon>
    </lineage>
</organism>
<reference evidence="1 2" key="1">
    <citation type="submission" date="2023-04" db="EMBL/GenBank/DDBJ databases">
        <title>Forest soil microbial communities from Buena Vista Peninsula, Colon Province, Panama.</title>
        <authorList>
            <person name="Bouskill N."/>
        </authorList>
    </citation>
    <scope>NUCLEOTIDE SEQUENCE [LARGE SCALE GENOMIC DNA]</scope>
    <source>
        <strain evidence="1 2">CFH S0262</strain>
    </source>
</reference>
<sequence length="259" mass="27549">MSVVATPSVHALLREFVANSPRRHYLPDTEGIELSNQAALVREVVVAVQACLEPDLAAVRTSEPDDGSGVRVVVAVAQYDEILRTLLDTAPLIESGRMSTVWTLLRSAADRLRILTGLESARGDDVARHLATSATHARARFTAAATADDVDLGLSTAFCPAGAVSPVTVPSLPAQPPAIANLIEHIDLGAATGRDGSTHETDYDHLAMVGGYQLRLMLEIIRAATDSLCEIVDPAVGDDFWTEKAGDVRAAVEFAWDCV</sequence>
<gene>
    <name evidence="1" type="ORF">M2280_002094</name>
</gene>
<proteinExistence type="predicted"/>
<keyword evidence="2" id="KW-1185">Reference proteome</keyword>
<dbReference type="Proteomes" id="UP001160334">
    <property type="component" value="Unassembled WGS sequence"/>
</dbReference>
<evidence type="ECO:0000313" key="1">
    <source>
        <dbReference type="EMBL" id="MDH6280881.1"/>
    </source>
</evidence>
<protein>
    <submittedName>
        <fullName evidence="1">Uncharacterized protein</fullName>
    </submittedName>
</protein>
<dbReference type="EMBL" id="JARXVC010000004">
    <property type="protein sequence ID" value="MDH6280881.1"/>
    <property type="molecule type" value="Genomic_DNA"/>
</dbReference>
<accession>A0ABT6MAS2</accession>
<comment type="caution">
    <text evidence="1">The sequence shown here is derived from an EMBL/GenBank/DDBJ whole genome shotgun (WGS) entry which is preliminary data.</text>
</comment>
<dbReference type="RefSeq" id="WP_280760212.1">
    <property type="nucleotide sequence ID" value="NZ_JARXVC010000004.1"/>
</dbReference>